<dbReference type="RefSeq" id="WP_350331888.1">
    <property type="nucleotide sequence ID" value="NZ_CP054719.1"/>
</dbReference>
<proteinExistence type="inferred from homology"/>
<dbReference type="InterPro" id="IPR025824">
    <property type="entry name" value="OB-fold_nuc-bd_dom"/>
</dbReference>
<dbReference type="InterPro" id="IPR003753">
    <property type="entry name" value="Exonuc_VII_L"/>
</dbReference>
<dbReference type="GO" id="GO:0009318">
    <property type="term" value="C:exodeoxyribonuclease VII complex"/>
    <property type="evidence" value="ECO:0007669"/>
    <property type="project" value="UniProtKB-UniRule"/>
</dbReference>
<feature type="domain" description="Exonuclease VII large subunit C-terminal" evidence="7">
    <location>
        <begin position="129"/>
        <end position="436"/>
    </location>
</feature>
<evidence type="ECO:0000256" key="2">
    <source>
        <dbReference type="ARBA" id="ARBA00022722"/>
    </source>
</evidence>
<evidence type="ECO:0000256" key="1">
    <source>
        <dbReference type="ARBA" id="ARBA00022490"/>
    </source>
</evidence>
<dbReference type="EC" id="3.1.11.6" evidence="5"/>
<feature type="domain" description="OB-fold nucleic acid binding" evidence="8">
    <location>
        <begin position="13"/>
        <end position="104"/>
    </location>
</feature>
<dbReference type="PANTHER" id="PTHR30008:SF0">
    <property type="entry name" value="EXODEOXYRIBONUCLEASE 7 LARGE SUBUNIT"/>
    <property type="match status" value="1"/>
</dbReference>
<dbReference type="KEGG" id="pbal:CPBP_01128"/>
<organism evidence="9 10">
    <name type="scientific">Candidatus Bodocaedibacter vickermanii</name>
    <dbReference type="NCBI Taxonomy" id="2741701"/>
    <lineage>
        <taxon>Bacteria</taxon>
        <taxon>Pseudomonadati</taxon>
        <taxon>Pseudomonadota</taxon>
        <taxon>Alphaproteobacteria</taxon>
        <taxon>Holosporales</taxon>
        <taxon>Candidatus Paracaedibacteraceae</taxon>
        <taxon>Candidatus Bodocaedibacter</taxon>
    </lineage>
</organism>
<dbReference type="GO" id="GO:0005737">
    <property type="term" value="C:cytoplasm"/>
    <property type="evidence" value="ECO:0007669"/>
    <property type="project" value="UniProtKB-SubCell"/>
</dbReference>
<comment type="function">
    <text evidence="5">Bidirectionally degrades single-stranded DNA into large acid-insoluble oligonucleotides, which are then degraded further into small acid-soluble oligonucleotides.</text>
</comment>
<reference evidence="9 10" key="1">
    <citation type="submission" date="2020-06" db="EMBL/GenBank/DDBJ databases">
        <title>The endosymbiont of the kinetoplastid Bodo saltans is a Paracaedibacter-like alpha-proteobacterium possessing a putative toxin-antitoxin system.</title>
        <authorList>
            <person name="Midha S."/>
            <person name="Rigden D.J."/>
            <person name="Siozios S."/>
            <person name="Hurst G.D.D."/>
            <person name="Jackson A.P."/>
        </authorList>
    </citation>
    <scope>NUCLEOTIDE SEQUENCE [LARGE SCALE GENOMIC DNA]</scope>
    <source>
        <strain evidence="9">Lake Konstanz</strain>
    </source>
</reference>
<dbReference type="CDD" id="cd04489">
    <property type="entry name" value="ExoVII_LU_OBF"/>
    <property type="match status" value="1"/>
</dbReference>
<dbReference type="GO" id="GO:0006308">
    <property type="term" value="P:DNA catabolic process"/>
    <property type="evidence" value="ECO:0007669"/>
    <property type="project" value="UniProtKB-UniRule"/>
</dbReference>
<keyword evidence="1 5" id="KW-0963">Cytoplasm</keyword>
<evidence type="ECO:0000256" key="4">
    <source>
        <dbReference type="ARBA" id="ARBA00022839"/>
    </source>
</evidence>
<dbReference type="Pfam" id="PF13742">
    <property type="entry name" value="tRNA_anti_2"/>
    <property type="match status" value="1"/>
</dbReference>
<keyword evidence="3 5" id="KW-0378">Hydrolase</keyword>
<gene>
    <name evidence="5 9" type="primary">xseA</name>
    <name evidence="9" type="ORF">CPBP_01128</name>
</gene>
<evidence type="ECO:0000313" key="10">
    <source>
        <dbReference type="Proteomes" id="UP000594001"/>
    </source>
</evidence>
<evidence type="ECO:0000259" key="8">
    <source>
        <dbReference type="Pfam" id="PF13742"/>
    </source>
</evidence>
<accession>A0A7L9RUU3</accession>
<dbReference type="Proteomes" id="UP000594001">
    <property type="component" value="Chromosome"/>
</dbReference>
<keyword evidence="4 5" id="KW-0269">Exonuclease</keyword>
<keyword evidence="2 5" id="KW-0540">Nuclease</keyword>
<dbReference type="HAMAP" id="MF_00378">
    <property type="entry name" value="Exonuc_7_L"/>
    <property type="match status" value="1"/>
</dbReference>
<evidence type="ECO:0000256" key="3">
    <source>
        <dbReference type="ARBA" id="ARBA00022801"/>
    </source>
</evidence>
<evidence type="ECO:0000313" key="9">
    <source>
        <dbReference type="EMBL" id="QOL20336.1"/>
    </source>
</evidence>
<evidence type="ECO:0000256" key="6">
    <source>
        <dbReference type="RuleBase" id="RU004355"/>
    </source>
</evidence>
<evidence type="ECO:0000256" key="5">
    <source>
        <dbReference type="HAMAP-Rule" id="MF_00378"/>
    </source>
</evidence>
<name>A0A7L9RUU3_9PROT</name>
<protein>
    <recommendedName>
        <fullName evidence="5">Exodeoxyribonuclease 7 large subunit</fullName>
        <ecNumber evidence="5">3.1.11.6</ecNumber>
    </recommendedName>
    <alternativeName>
        <fullName evidence="5">Exodeoxyribonuclease VII large subunit</fullName>
        <shortName evidence="5">Exonuclease VII large subunit</shortName>
    </alternativeName>
</protein>
<comment type="subcellular location">
    <subcellularLocation>
        <location evidence="5 6">Cytoplasm</location>
    </subcellularLocation>
</comment>
<evidence type="ECO:0000259" key="7">
    <source>
        <dbReference type="Pfam" id="PF02601"/>
    </source>
</evidence>
<comment type="similarity">
    <text evidence="5 6">Belongs to the XseA family.</text>
</comment>
<dbReference type="GO" id="GO:0008855">
    <property type="term" value="F:exodeoxyribonuclease VII activity"/>
    <property type="evidence" value="ECO:0007669"/>
    <property type="project" value="UniProtKB-UniRule"/>
</dbReference>
<comment type="catalytic activity">
    <reaction evidence="5 6">
        <text>Exonucleolytic cleavage in either 5'- to 3'- or 3'- to 5'-direction to yield nucleoside 5'-phosphates.</text>
        <dbReference type="EC" id="3.1.11.6"/>
    </reaction>
</comment>
<dbReference type="PANTHER" id="PTHR30008">
    <property type="entry name" value="EXODEOXYRIBONUCLEASE 7 LARGE SUBUNIT"/>
    <property type="match status" value="1"/>
</dbReference>
<dbReference type="InterPro" id="IPR020579">
    <property type="entry name" value="Exonuc_VII_lsu_C"/>
</dbReference>
<dbReference type="EMBL" id="CP054719">
    <property type="protein sequence ID" value="QOL20336.1"/>
    <property type="molecule type" value="Genomic_DNA"/>
</dbReference>
<dbReference type="NCBIfam" id="TIGR00237">
    <property type="entry name" value="xseA"/>
    <property type="match status" value="1"/>
</dbReference>
<dbReference type="GO" id="GO:0003676">
    <property type="term" value="F:nucleic acid binding"/>
    <property type="evidence" value="ECO:0007669"/>
    <property type="project" value="InterPro"/>
</dbReference>
<comment type="subunit">
    <text evidence="5">Heterooligomer composed of large and small subunits.</text>
</comment>
<sequence length="445" mass="50250">MAHPLEVPLDNCMTVKELAQQIKKRLESGFQFIRLRGEVSGVTYHKSGHVYFSLKDNDAVIDCIAWKGLAQSFSVPLTDGLEIIGRGSVTTYMGRSKYQFIMDSFEPAGLGALYTLLEQRRQKLQAEGVFDVSRKLAIPRLPKRVALITSSEGAVIHDIEARLKERYIEHNIYLWPVTVQGENTPRDIIQAIQGFHNFTPRPDVLIIARGGGSFEDLWHFNDENLVRAIRSTEIPIITAIGHEPDTPLIDYASDKRASTPTNAAEIVAPRKDDVRQYLDRLENRMVAVIDGAVQFQQSRLQRSQGALKSADIFMMSRLRQVDQIRLDQFLERFHVTKRIQLSRLSERCVSPLALVKNKAWALTHIDLKLKQGIDQAVASNQNLLLALEAHLEASNFVNILKRGFAILQDQNHHLIESSTSLQTPTHISIRLRDGVVHGVFTPKTI</sequence>
<keyword evidence="10" id="KW-1185">Reference proteome</keyword>
<dbReference type="AlphaFoldDB" id="A0A7L9RUU3"/>
<dbReference type="Pfam" id="PF02601">
    <property type="entry name" value="Exonuc_VII_L"/>
    <property type="match status" value="1"/>
</dbReference>